<comment type="caution">
    <text evidence="1">The sequence shown here is derived from an EMBL/GenBank/DDBJ whole genome shotgun (WGS) entry which is preliminary data.</text>
</comment>
<dbReference type="EMBL" id="LECT01000007">
    <property type="protein sequence ID" value="KLU07259.1"/>
    <property type="molecule type" value="Genomic_DNA"/>
</dbReference>
<dbReference type="PATRIC" id="fig|595434.4.peg.1020"/>
<sequence length="53" mass="6091">MNEEGQSSRPSRRCKSGKVFVTPRNGLYRPFAASREWSVPLSYDCPWLQCNVV</sequence>
<protein>
    <submittedName>
        <fullName evidence="1">Uncharacterized protein</fullName>
    </submittedName>
</protein>
<accession>A0A0J1EP42</accession>
<reference evidence="1" key="1">
    <citation type="submission" date="2015-05" db="EMBL/GenBank/DDBJ databases">
        <title>Permanent draft genome of Rhodopirellula islandicus K833.</title>
        <authorList>
            <person name="Kizina J."/>
            <person name="Richter M."/>
            <person name="Glockner F.O."/>
            <person name="Harder J."/>
        </authorList>
    </citation>
    <scope>NUCLEOTIDE SEQUENCE [LARGE SCALE GENOMIC DNA]</scope>
    <source>
        <strain evidence="1">K833</strain>
    </source>
</reference>
<evidence type="ECO:0000313" key="1">
    <source>
        <dbReference type="EMBL" id="KLU07259.1"/>
    </source>
</evidence>
<evidence type="ECO:0000313" key="2">
    <source>
        <dbReference type="Proteomes" id="UP000036367"/>
    </source>
</evidence>
<proteinExistence type="predicted"/>
<organism evidence="1 2">
    <name type="scientific">Rhodopirellula islandica</name>
    <dbReference type="NCBI Taxonomy" id="595434"/>
    <lineage>
        <taxon>Bacteria</taxon>
        <taxon>Pseudomonadati</taxon>
        <taxon>Planctomycetota</taxon>
        <taxon>Planctomycetia</taxon>
        <taxon>Pirellulales</taxon>
        <taxon>Pirellulaceae</taxon>
        <taxon>Rhodopirellula</taxon>
    </lineage>
</organism>
<dbReference type="AlphaFoldDB" id="A0A0J1EP42"/>
<name>A0A0J1EP42_RHOIS</name>
<dbReference type="STRING" id="595434.RISK_001060"/>
<dbReference type="Proteomes" id="UP000036367">
    <property type="component" value="Unassembled WGS sequence"/>
</dbReference>
<gene>
    <name evidence="1" type="ORF">RISK_001060</name>
</gene>
<keyword evidence="2" id="KW-1185">Reference proteome</keyword>